<evidence type="ECO:0000259" key="3">
    <source>
        <dbReference type="Pfam" id="PF17482"/>
    </source>
</evidence>
<gene>
    <name evidence="4" type="ORF">JFL75_19120</name>
</gene>
<feature type="domain" description="Tail sheath protein C-terminal" evidence="3">
    <location>
        <begin position="364"/>
        <end position="470"/>
    </location>
</feature>
<name>A0A7T7XS11_9SPIR</name>
<dbReference type="PANTHER" id="PTHR35861">
    <property type="match status" value="1"/>
</dbReference>
<dbReference type="InterPro" id="IPR035089">
    <property type="entry name" value="Phage_sheath_subtilisin"/>
</dbReference>
<dbReference type="InterPro" id="IPR052042">
    <property type="entry name" value="Tail_sheath_structural"/>
</dbReference>
<sequence length="483" mass="53563">MKCQNGGFQLEAKSEGIWGNYIKARVWHETDAAAPVRGADGEEGNWIELENREIREQDILRISLSGRSVYRTVVRKENDICHLDKPLRLLRGIKDPSADIKAEKAFVSLSLSCKGKTENYLHLSTNPASERYLVSYVNERSRLCVLHPDQPEGIITPFFEQTASGGNDGIAEISPGDFIGHYNGLNDHRGLGALESRDDISLIAAPDIPWLLGQAGKTPEEREQGVFAVQSAMVEQAERFPGRFAVLDIPGVFDSLKAMQWAKKFDSPSAAAYYPSIDVIDPLDPQGFKTVRIPPSGAICGSIVATDSEKGIFHAPANTTLQGAVGLSSRIEDREYELLYPAGVNLLKYFPGRGIKIWGVRTLSSDPEWKYINVRRTFSAICKSLKQGTQWAVFEPNDKNLRKRLVRQVSGFLLDLWLKGYLAGSTAEQGFFVRCDEELNPPENIDQGILTFEAGLAITKPAEFFTIFITAEKEGASVYIEES</sequence>
<dbReference type="EMBL" id="CP067089">
    <property type="protein sequence ID" value="QQO11442.1"/>
    <property type="molecule type" value="Genomic_DNA"/>
</dbReference>
<evidence type="ECO:0000313" key="4">
    <source>
        <dbReference type="EMBL" id="QQO11442.1"/>
    </source>
</evidence>
<reference evidence="4" key="1">
    <citation type="submission" date="2021-01" db="EMBL/GenBank/DDBJ databases">
        <title>Description of Breznakiella homolactica.</title>
        <authorList>
            <person name="Song Y."/>
            <person name="Brune A."/>
        </authorList>
    </citation>
    <scope>NUCLEOTIDE SEQUENCE</scope>
    <source>
        <strain evidence="4">RmG30</strain>
    </source>
</reference>
<dbReference type="AlphaFoldDB" id="A0A7T7XS11"/>
<evidence type="ECO:0000256" key="1">
    <source>
        <dbReference type="ARBA" id="ARBA00008005"/>
    </source>
</evidence>
<comment type="similarity">
    <text evidence="1">Belongs to the myoviridae tail sheath protein family.</text>
</comment>
<keyword evidence="5" id="KW-1185">Reference proteome</keyword>
<dbReference type="Pfam" id="PF17482">
    <property type="entry name" value="Phage_sheath_1C"/>
    <property type="match status" value="1"/>
</dbReference>
<proteinExistence type="inferred from homology"/>
<dbReference type="Proteomes" id="UP000595917">
    <property type="component" value="Chromosome"/>
</dbReference>
<accession>A0A7T7XS11</accession>
<dbReference type="Pfam" id="PF04984">
    <property type="entry name" value="Phage_sheath_1"/>
    <property type="match status" value="1"/>
</dbReference>
<dbReference type="KEGG" id="bhc:JFL75_19120"/>
<dbReference type="PANTHER" id="PTHR35861:SF1">
    <property type="entry name" value="PHAGE TAIL SHEATH PROTEIN"/>
    <property type="match status" value="1"/>
</dbReference>
<organism evidence="4 5">
    <name type="scientific">Breznakiella homolactica</name>
    <dbReference type="NCBI Taxonomy" id="2798577"/>
    <lineage>
        <taxon>Bacteria</taxon>
        <taxon>Pseudomonadati</taxon>
        <taxon>Spirochaetota</taxon>
        <taxon>Spirochaetia</taxon>
        <taxon>Spirochaetales</taxon>
        <taxon>Breznakiellaceae</taxon>
        <taxon>Breznakiella</taxon>
    </lineage>
</organism>
<evidence type="ECO:0000259" key="2">
    <source>
        <dbReference type="Pfam" id="PF04984"/>
    </source>
</evidence>
<dbReference type="InterPro" id="IPR020287">
    <property type="entry name" value="Tail_sheath_C"/>
</dbReference>
<feature type="domain" description="Tail sheath protein subtilisin-like" evidence="2">
    <location>
        <begin position="229"/>
        <end position="362"/>
    </location>
</feature>
<protein>
    <submittedName>
        <fullName evidence="4">Phage tail sheath family protein</fullName>
    </submittedName>
</protein>
<evidence type="ECO:0000313" key="5">
    <source>
        <dbReference type="Proteomes" id="UP000595917"/>
    </source>
</evidence>
<dbReference type="Gene3D" id="3.40.50.11780">
    <property type="match status" value="1"/>
</dbReference>